<keyword evidence="1" id="KW-0378">Hydrolase</keyword>
<dbReference type="CDD" id="cd10801">
    <property type="entry name" value="LamB_YcsF_like_1"/>
    <property type="match status" value="1"/>
</dbReference>
<evidence type="ECO:0000313" key="1">
    <source>
        <dbReference type="EMBL" id="QWG06445.1"/>
    </source>
</evidence>
<organism evidence="1 2">
    <name type="scientific">Flammeovirga kamogawensis</name>
    <dbReference type="NCBI Taxonomy" id="373891"/>
    <lineage>
        <taxon>Bacteria</taxon>
        <taxon>Pseudomonadati</taxon>
        <taxon>Bacteroidota</taxon>
        <taxon>Cytophagia</taxon>
        <taxon>Cytophagales</taxon>
        <taxon>Flammeovirgaceae</taxon>
        <taxon>Flammeovirga</taxon>
    </lineage>
</organism>
<dbReference type="PANTHER" id="PTHR30292:SF0">
    <property type="entry name" value="5-OXOPROLINASE SUBUNIT A"/>
    <property type="match status" value="1"/>
</dbReference>
<dbReference type="Gene3D" id="3.20.20.370">
    <property type="entry name" value="Glycoside hydrolase/deacetylase"/>
    <property type="match status" value="1"/>
</dbReference>
<dbReference type="GO" id="GO:0017168">
    <property type="term" value="F:5-oxoprolinase (ATP-hydrolyzing) activity"/>
    <property type="evidence" value="ECO:0007669"/>
    <property type="project" value="UniProtKB-EC"/>
</dbReference>
<evidence type="ECO:0000313" key="2">
    <source>
        <dbReference type="Proteomes" id="UP000682802"/>
    </source>
</evidence>
<name>A0ABX8GS83_9BACT</name>
<dbReference type="RefSeq" id="WP_144073866.1">
    <property type="nucleotide sequence ID" value="NZ_CP076128.1"/>
</dbReference>
<dbReference type="EMBL" id="CP076128">
    <property type="protein sequence ID" value="QWG06445.1"/>
    <property type="molecule type" value="Genomic_DNA"/>
</dbReference>
<reference evidence="1 2" key="1">
    <citation type="submission" date="2021-05" db="EMBL/GenBank/DDBJ databases">
        <title>Comparative genomic studies on the polysaccharide-degrading batcterial strains of the Flammeovirga genus.</title>
        <authorList>
            <person name="Zewei F."/>
            <person name="Zheng Z."/>
            <person name="Yu L."/>
            <person name="Ruyue G."/>
            <person name="Yanhong M."/>
            <person name="Yuanyuan C."/>
            <person name="Jingyan G."/>
            <person name="Wenjun H."/>
        </authorList>
    </citation>
    <scope>NUCLEOTIDE SEQUENCE [LARGE SCALE GENOMIC DNA]</scope>
    <source>
        <strain evidence="1 2">YS10</strain>
    </source>
</reference>
<accession>A0ABX8GS83</accession>
<gene>
    <name evidence="1" type="primary">pxpA</name>
    <name evidence="1" type="ORF">KM029_14045</name>
</gene>
<dbReference type="SUPFAM" id="SSF88713">
    <property type="entry name" value="Glycoside hydrolase/deacetylase"/>
    <property type="match status" value="1"/>
</dbReference>
<proteinExistence type="predicted"/>
<dbReference type="EC" id="3.5.2.9" evidence="1"/>
<dbReference type="NCBIfam" id="NF003814">
    <property type="entry name" value="PRK05406.1-3"/>
    <property type="match status" value="1"/>
</dbReference>
<dbReference type="InterPro" id="IPR005501">
    <property type="entry name" value="LamB/YcsF/PxpA-like"/>
</dbReference>
<dbReference type="NCBIfam" id="NF003816">
    <property type="entry name" value="PRK05406.1-5"/>
    <property type="match status" value="1"/>
</dbReference>
<protein>
    <submittedName>
        <fullName evidence="1">5-oxoprolinase subunit PxpA</fullName>
        <ecNumber evidence="1">3.5.2.9</ecNumber>
    </submittedName>
</protein>
<keyword evidence="2" id="KW-1185">Reference proteome</keyword>
<sequence length="246" mass="27148">MKSIDLNADLGEGFPYDERLLKLVSSCNIACGGHAGDESSMASTISLAKKYNVTIGAHPSYPDKGNFGRKMMEISSTHLITSLTAQINQLLTIGIANNATIHYIKPHGALYNKAMNDKKTATSIITSVKEINKNLAIMGMPNSELEQLCSKENIPFIKEGFADRRYTKEGLLVSRNKPNAVLHKNEDVWNQVVKMIQHQEIDSEEGVPVSIITDSICFHGDTPEALTLLQFVSKKLNEHSIEITSF</sequence>
<dbReference type="PANTHER" id="PTHR30292">
    <property type="entry name" value="UNCHARACTERIZED PROTEIN YBGL-RELATED"/>
    <property type="match status" value="1"/>
</dbReference>
<dbReference type="Pfam" id="PF03746">
    <property type="entry name" value="LamB_YcsF"/>
    <property type="match status" value="1"/>
</dbReference>
<dbReference type="Proteomes" id="UP000682802">
    <property type="component" value="Chromosome 1"/>
</dbReference>
<dbReference type="InterPro" id="IPR011330">
    <property type="entry name" value="Glyco_hydro/deAcase_b/a-brl"/>
</dbReference>